<reference evidence="2" key="1">
    <citation type="submission" date="2023-08" db="EMBL/GenBank/DDBJ databases">
        <title>Nitrogen cycling bacteria in agricultural field soils.</title>
        <authorList>
            <person name="Jang J."/>
        </authorList>
    </citation>
    <scope>NUCLEOTIDE SEQUENCE</scope>
    <source>
        <strain evidence="2">PS3-36</strain>
    </source>
</reference>
<feature type="signal peptide" evidence="1">
    <location>
        <begin position="1"/>
        <end position="23"/>
    </location>
</feature>
<feature type="chain" id="PRO_5041691422" evidence="1">
    <location>
        <begin position="24"/>
        <end position="149"/>
    </location>
</feature>
<keyword evidence="1" id="KW-0732">Signal</keyword>
<dbReference type="AlphaFoldDB" id="A0AA90R002"/>
<evidence type="ECO:0000313" key="2">
    <source>
        <dbReference type="EMBL" id="MDQ6596840.1"/>
    </source>
</evidence>
<evidence type="ECO:0000313" key="3">
    <source>
        <dbReference type="Proteomes" id="UP001178888"/>
    </source>
</evidence>
<dbReference type="PROSITE" id="PS51257">
    <property type="entry name" value="PROKAR_LIPOPROTEIN"/>
    <property type="match status" value="1"/>
</dbReference>
<keyword evidence="3" id="KW-1185">Reference proteome</keyword>
<gene>
    <name evidence="2" type="ORF">RCG21_10830</name>
</gene>
<protein>
    <submittedName>
        <fullName evidence="2">DUF6130 family protein</fullName>
    </submittedName>
</protein>
<dbReference type="RefSeq" id="WP_308913154.1">
    <property type="nucleotide sequence ID" value="NZ_JAVGVR010000001.1"/>
</dbReference>
<dbReference type="EMBL" id="JAVGVR010000001">
    <property type="protein sequence ID" value="MDQ6596840.1"/>
    <property type="molecule type" value="Genomic_DNA"/>
</dbReference>
<organism evidence="2 3">
    <name type="scientific">Bacillus salipaludis</name>
    <dbReference type="NCBI Taxonomy" id="2547811"/>
    <lineage>
        <taxon>Bacteria</taxon>
        <taxon>Bacillati</taxon>
        <taxon>Bacillota</taxon>
        <taxon>Bacilli</taxon>
        <taxon>Bacillales</taxon>
        <taxon>Bacillaceae</taxon>
        <taxon>Bacillus</taxon>
    </lineage>
</organism>
<sequence>MKRNFWMLTLSIFVLSIMTGCQNDLPKPESKSKIIPFVQASTYKFDSNSELNQNSEEKPSLFVQYKTRGPNVMVECILSGISFRESDSSKEKLGKMVVWVDDRKFQEVSTAAFIVKGLTPGNHKVRLEVIDLNNRPYGLTKEFMVNIPK</sequence>
<accession>A0AA90R002</accession>
<name>A0AA90R002_9BACI</name>
<proteinExistence type="predicted"/>
<dbReference type="Proteomes" id="UP001178888">
    <property type="component" value="Unassembled WGS sequence"/>
</dbReference>
<comment type="caution">
    <text evidence="2">The sequence shown here is derived from an EMBL/GenBank/DDBJ whole genome shotgun (WGS) entry which is preliminary data.</text>
</comment>
<evidence type="ECO:0000256" key="1">
    <source>
        <dbReference type="SAM" id="SignalP"/>
    </source>
</evidence>